<evidence type="ECO:0000259" key="3">
    <source>
        <dbReference type="Pfam" id="PF24758"/>
    </source>
</evidence>
<dbReference type="STRING" id="77586.A0A0D9V2K2"/>
<organism evidence="4 5">
    <name type="scientific">Leersia perrieri</name>
    <dbReference type="NCBI Taxonomy" id="77586"/>
    <lineage>
        <taxon>Eukaryota</taxon>
        <taxon>Viridiplantae</taxon>
        <taxon>Streptophyta</taxon>
        <taxon>Embryophyta</taxon>
        <taxon>Tracheophyta</taxon>
        <taxon>Spermatophyta</taxon>
        <taxon>Magnoliopsida</taxon>
        <taxon>Liliopsida</taxon>
        <taxon>Poales</taxon>
        <taxon>Poaceae</taxon>
        <taxon>BOP clade</taxon>
        <taxon>Oryzoideae</taxon>
        <taxon>Oryzeae</taxon>
        <taxon>Oryzinae</taxon>
        <taxon>Leersia</taxon>
    </lineage>
</organism>
<dbReference type="HOGENOM" id="CLU_023151_4_0_1"/>
<dbReference type="InterPro" id="IPR055411">
    <property type="entry name" value="LRR_FXL15/At3g58940/PEG3-like"/>
</dbReference>
<evidence type="ECO:0000313" key="5">
    <source>
        <dbReference type="Proteomes" id="UP000032180"/>
    </source>
</evidence>
<name>A0A0D9V2K2_9ORYZ</name>
<dbReference type="Pfam" id="PF08387">
    <property type="entry name" value="FBD"/>
    <property type="match status" value="1"/>
</dbReference>
<dbReference type="Proteomes" id="UP000032180">
    <property type="component" value="Chromosome 1"/>
</dbReference>
<feature type="chain" id="PRO_5002347306" evidence="1">
    <location>
        <begin position="32"/>
        <end position="433"/>
    </location>
</feature>
<keyword evidence="5" id="KW-1185">Reference proteome</keyword>
<dbReference type="Pfam" id="PF24758">
    <property type="entry name" value="LRR_At5g56370"/>
    <property type="match status" value="1"/>
</dbReference>
<sequence>MPSAMELIVSAIRRFFSCFSAMAVAAGVVRSAPVPIPAGSLTLGGSNDNTAKAARSAVLTSHWLAFWASTPLIFSDSDLILSAGYAGIGTVARTVTRILNAHPGPFKSISLTSYFPESERDTFAGWIRTAAAKSVNELTLHNIPWSGLYVLPSDLLRCTSLERLHVSVWKFPSTAGVLDIDNGNGDGNGVMFPHLKELVLSKSSIEEGDLENVLTRSPVLQVLVLVLSWGVPQRVHLACAALRCVMVCQSVVDVLDAVAALRLERIVLWESSGLYDSYLMRIKISRASAIKAIGYLNPTSHSLEIDGTEIKPVENPRSPNQHGDFEFWEEISSVRCVRSSIKKVVFHGFSWEDSEIEFINSIIGGLMLERMYIFQRRRYGTVSDDEINGKMSIIASMNLGLGRTDVVFSGEDKTWCYKVAADLSRVDPFDCYI</sequence>
<feature type="signal peptide" evidence="1">
    <location>
        <begin position="1"/>
        <end position="31"/>
    </location>
</feature>
<dbReference type="InterPro" id="IPR006566">
    <property type="entry name" value="FBD"/>
</dbReference>
<keyword evidence="1" id="KW-0732">Signal</keyword>
<reference evidence="4" key="3">
    <citation type="submission" date="2015-04" db="UniProtKB">
        <authorList>
            <consortium name="EnsemblPlants"/>
        </authorList>
    </citation>
    <scope>IDENTIFICATION</scope>
</reference>
<feature type="domain" description="F-box/LRR-repeat protein 15/At3g58940/PEG3-like LRR" evidence="3">
    <location>
        <begin position="124"/>
        <end position="313"/>
    </location>
</feature>
<reference evidence="4 5" key="1">
    <citation type="submission" date="2012-08" db="EMBL/GenBank/DDBJ databases">
        <title>Oryza genome evolution.</title>
        <authorList>
            <person name="Wing R.A."/>
        </authorList>
    </citation>
    <scope>NUCLEOTIDE SEQUENCE</scope>
</reference>
<protein>
    <submittedName>
        <fullName evidence="4">Uncharacterized protein</fullName>
    </submittedName>
</protein>
<dbReference type="Gramene" id="LPERR01G18450.1">
    <property type="protein sequence ID" value="LPERR01G18450.1"/>
    <property type="gene ID" value="LPERR01G18450"/>
</dbReference>
<reference evidence="5" key="2">
    <citation type="submission" date="2013-12" db="EMBL/GenBank/DDBJ databases">
        <authorList>
            <person name="Yu Y."/>
            <person name="Lee S."/>
            <person name="de Baynast K."/>
            <person name="Wissotski M."/>
            <person name="Liu L."/>
            <person name="Talag J."/>
            <person name="Goicoechea J."/>
            <person name="Angelova A."/>
            <person name="Jetty R."/>
            <person name="Kudrna D."/>
            <person name="Golser W."/>
            <person name="Rivera L."/>
            <person name="Zhang J."/>
            <person name="Wing R."/>
        </authorList>
    </citation>
    <scope>NUCLEOTIDE SEQUENCE</scope>
</reference>
<dbReference type="AlphaFoldDB" id="A0A0D9V2K2"/>
<evidence type="ECO:0000256" key="1">
    <source>
        <dbReference type="SAM" id="SignalP"/>
    </source>
</evidence>
<evidence type="ECO:0000313" key="4">
    <source>
        <dbReference type="EnsemblPlants" id="LPERR01G18450.1"/>
    </source>
</evidence>
<dbReference type="SUPFAM" id="SSF52047">
    <property type="entry name" value="RNI-like"/>
    <property type="match status" value="1"/>
</dbReference>
<feature type="domain" description="FBD" evidence="2">
    <location>
        <begin position="331"/>
        <end position="362"/>
    </location>
</feature>
<dbReference type="PANTHER" id="PTHR32141">
    <property type="match status" value="1"/>
</dbReference>
<dbReference type="InterPro" id="IPR055302">
    <property type="entry name" value="F-box_dom-containing"/>
</dbReference>
<accession>A0A0D9V2K2</accession>
<dbReference type="EnsemblPlants" id="LPERR01G18450.1">
    <property type="protein sequence ID" value="LPERR01G18450.1"/>
    <property type="gene ID" value="LPERR01G18450"/>
</dbReference>
<proteinExistence type="predicted"/>
<dbReference type="eggNOG" id="ENOG502R430">
    <property type="taxonomic scope" value="Eukaryota"/>
</dbReference>
<dbReference type="PANTHER" id="PTHR32141:SF83">
    <property type="entry name" value="OS01G0596700 PROTEIN"/>
    <property type="match status" value="1"/>
</dbReference>
<evidence type="ECO:0000259" key="2">
    <source>
        <dbReference type="Pfam" id="PF08387"/>
    </source>
</evidence>